<dbReference type="InterPro" id="IPR001932">
    <property type="entry name" value="PPM-type_phosphatase-like_dom"/>
</dbReference>
<dbReference type="Proteomes" id="UP000830326">
    <property type="component" value="Chromosome"/>
</dbReference>
<dbReference type="RefSeq" id="WP_245033806.1">
    <property type="nucleotide sequence ID" value="NZ_CP095075.1"/>
</dbReference>
<name>A0ABY4HED8_9BACI</name>
<dbReference type="InterPro" id="IPR015655">
    <property type="entry name" value="PP2C"/>
</dbReference>
<dbReference type="CDD" id="cd00143">
    <property type="entry name" value="PP2Cc"/>
    <property type="match status" value="1"/>
</dbReference>
<accession>A0ABY4HED8</accession>
<dbReference type="PANTHER" id="PTHR47992">
    <property type="entry name" value="PROTEIN PHOSPHATASE"/>
    <property type="match status" value="1"/>
</dbReference>
<dbReference type="EMBL" id="CP095075">
    <property type="protein sequence ID" value="UOR12777.1"/>
    <property type="molecule type" value="Genomic_DNA"/>
</dbReference>
<organism evidence="2 3">
    <name type="scientific">Halobacillus amylolyticus</name>
    <dbReference type="NCBI Taxonomy" id="2932259"/>
    <lineage>
        <taxon>Bacteria</taxon>
        <taxon>Bacillati</taxon>
        <taxon>Bacillota</taxon>
        <taxon>Bacilli</taxon>
        <taxon>Bacillales</taxon>
        <taxon>Bacillaceae</taxon>
        <taxon>Halobacillus</taxon>
    </lineage>
</organism>
<dbReference type="SUPFAM" id="SSF81606">
    <property type="entry name" value="PP2C-like"/>
    <property type="match status" value="1"/>
</dbReference>
<dbReference type="SMART" id="SM00331">
    <property type="entry name" value="PP2C_SIG"/>
    <property type="match status" value="1"/>
</dbReference>
<evidence type="ECO:0000259" key="1">
    <source>
        <dbReference type="PROSITE" id="PS51746"/>
    </source>
</evidence>
<sequence>MFECFMTDQGKVRNHNEDTGGIFTREFGQSLAIVADGMGGHRAGDVASQLAVSVLHNKWKDAGDFNKPDDAEEWLKQSVIEVNNKIQEHAKQNEECHGMGTTLVAAICTDGFATIAHIGDSRCYLANSFGFKQITEDHSLVNELVRSGQITSEQAEHHPRKNVLTKALGTDEEIVPDILTITFDQDDRLLLCSDGLSNKVHDEEIKKVADFNGEWQEFCQSLVDLANERGGEDNITLAVIHNSHPDLKEGAD</sequence>
<proteinExistence type="predicted"/>
<dbReference type="NCBIfam" id="NF033484">
    <property type="entry name" value="Stp1_PP2C_phos"/>
    <property type="match status" value="1"/>
</dbReference>
<feature type="domain" description="PPM-type phosphatase" evidence="1">
    <location>
        <begin position="2"/>
        <end position="242"/>
    </location>
</feature>
<evidence type="ECO:0000313" key="2">
    <source>
        <dbReference type="EMBL" id="UOR12777.1"/>
    </source>
</evidence>
<dbReference type="PROSITE" id="PS51746">
    <property type="entry name" value="PPM_2"/>
    <property type="match status" value="1"/>
</dbReference>
<dbReference type="SMART" id="SM00332">
    <property type="entry name" value="PP2Cc"/>
    <property type="match status" value="1"/>
</dbReference>
<dbReference type="InterPro" id="IPR036457">
    <property type="entry name" value="PPM-type-like_dom_sf"/>
</dbReference>
<gene>
    <name evidence="2" type="ORF">MUO15_04470</name>
</gene>
<evidence type="ECO:0000313" key="3">
    <source>
        <dbReference type="Proteomes" id="UP000830326"/>
    </source>
</evidence>
<dbReference type="Pfam" id="PF13672">
    <property type="entry name" value="PP2C_2"/>
    <property type="match status" value="1"/>
</dbReference>
<dbReference type="Gene3D" id="3.60.40.10">
    <property type="entry name" value="PPM-type phosphatase domain"/>
    <property type="match status" value="1"/>
</dbReference>
<keyword evidence="3" id="KW-1185">Reference proteome</keyword>
<protein>
    <submittedName>
        <fullName evidence="2">Stp1/IreP family PP2C-type Ser/Thr phosphatase</fullName>
    </submittedName>
</protein>
<reference evidence="2" key="1">
    <citation type="submission" date="2022-04" db="EMBL/GenBank/DDBJ databases">
        <title>Halobacillus sp. isolated from saltern.</title>
        <authorList>
            <person name="Won M."/>
            <person name="Lee C.-M."/>
            <person name="Woen H.-Y."/>
            <person name="Kwon S.-W."/>
        </authorList>
    </citation>
    <scope>NUCLEOTIDE SEQUENCE</scope>
    <source>
        <strain evidence="2">SSHM10-5</strain>
    </source>
</reference>